<dbReference type="EMBL" id="CP092471">
    <property type="protein sequence ID" value="UVI40245.1"/>
    <property type="molecule type" value="Genomic_DNA"/>
</dbReference>
<reference evidence="1" key="1">
    <citation type="submission" date="2022-02" db="EMBL/GenBank/DDBJ databases">
        <title>Qipengyuania spongiae sp. nov., isolated from marine sponge.</title>
        <authorList>
            <person name="Li Z."/>
            <person name="Zhang M."/>
        </authorList>
    </citation>
    <scope>NUCLEOTIDE SEQUENCE</scope>
    <source>
        <strain evidence="1">PHS-Z21</strain>
    </source>
</reference>
<proteinExistence type="predicted"/>
<organism evidence="1 2">
    <name type="scientific">Qipengyuania spongiae</name>
    <dbReference type="NCBI Taxonomy" id="2909673"/>
    <lineage>
        <taxon>Bacteria</taxon>
        <taxon>Pseudomonadati</taxon>
        <taxon>Pseudomonadota</taxon>
        <taxon>Alphaproteobacteria</taxon>
        <taxon>Sphingomonadales</taxon>
        <taxon>Erythrobacteraceae</taxon>
        <taxon>Qipengyuania</taxon>
    </lineage>
</organism>
<dbReference type="RefSeq" id="WP_265560333.1">
    <property type="nucleotide sequence ID" value="NZ_CP092471.1"/>
</dbReference>
<evidence type="ECO:0000313" key="1">
    <source>
        <dbReference type="EMBL" id="UVI40245.1"/>
    </source>
</evidence>
<accession>A0ABY5T0C3</accession>
<dbReference type="SUPFAM" id="SSF54427">
    <property type="entry name" value="NTF2-like"/>
    <property type="match status" value="1"/>
</dbReference>
<sequence>MNDDRIWEFERELWLGGGDVYRENVAEDCVMALPAEPFLYDHSSATEAVEKTPRWSEVEFADTRVTRPEEGLIVIGYRAHARRDDEDYHALCTSTLRRISHENWVVVQHQQTPFGVEVKDPDAA</sequence>
<dbReference type="Proteomes" id="UP001065265">
    <property type="component" value="Chromosome"/>
</dbReference>
<name>A0ABY5T0C3_9SPHN</name>
<keyword evidence="2" id="KW-1185">Reference proteome</keyword>
<dbReference type="InterPro" id="IPR032710">
    <property type="entry name" value="NTF2-like_dom_sf"/>
</dbReference>
<evidence type="ECO:0000313" key="2">
    <source>
        <dbReference type="Proteomes" id="UP001065265"/>
    </source>
</evidence>
<gene>
    <name evidence="1" type="ORF">L1F33_04695</name>
</gene>
<protein>
    <submittedName>
        <fullName evidence="1">DUF4440 domain-containing protein</fullName>
    </submittedName>
</protein>